<organism evidence="3 4">
    <name type="scientific">Fervidobacterium nodosum (strain ATCC 35602 / DSM 5306 / Rt17-B1)</name>
    <dbReference type="NCBI Taxonomy" id="381764"/>
    <lineage>
        <taxon>Bacteria</taxon>
        <taxon>Thermotogati</taxon>
        <taxon>Thermotogota</taxon>
        <taxon>Thermotogae</taxon>
        <taxon>Thermotogales</taxon>
        <taxon>Fervidobacteriaceae</taxon>
        <taxon>Fervidobacterium</taxon>
    </lineage>
</organism>
<dbReference type="SUPFAM" id="SSF53850">
    <property type="entry name" value="Periplasmic binding protein-like II"/>
    <property type="match status" value="1"/>
</dbReference>
<evidence type="ECO:0000256" key="1">
    <source>
        <dbReference type="ARBA" id="ARBA00022729"/>
    </source>
</evidence>
<protein>
    <submittedName>
        <fullName evidence="3">Extracellular solute-binding protein family 3</fullName>
    </submittedName>
</protein>
<dbReference type="KEGG" id="fno:Fnod_0312"/>
<evidence type="ECO:0000313" key="3">
    <source>
        <dbReference type="EMBL" id="ABS60177.1"/>
    </source>
</evidence>
<dbReference type="SMART" id="SM00062">
    <property type="entry name" value="PBPb"/>
    <property type="match status" value="1"/>
</dbReference>
<gene>
    <name evidence="3" type="ordered locus">Fnod_0312</name>
</gene>
<sequence length="236" mass="27179">MRKLIVIIVILLTFLSTFSQFLKVGFLLGSPYAFWKGEKFGGIDYDILKKVVSDMDYQLEIYILPFTALKPEILNVLNLDIVAGGIHMTEERKKTFSFSIPYIQSGLAIVLRNGLQWNGDVEKITFAVKESATGQKVIQDWLKEGKKVKYKTFVSNEEILANLLTKKIDAAFFDYVNALYLSRIYGFSIYKDLIYKIDIGYVILNKSIEKEFDEKLKKILDTYVKQVITSYVGTWK</sequence>
<dbReference type="Proteomes" id="UP000002415">
    <property type="component" value="Chromosome"/>
</dbReference>
<dbReference type="InterPro" id="IPR001638">
    <property type="entry name" value="Solute-binding_3/MltF_N"/>
</dbReference>
<keyword evidence="1" id="KW-0732">Signal</keyword>
<dbReference type="PANTHER" id="PTHR35936:SF17">
    <property type="entry name" value="ARGININE-BINDING EXTRACELLULAR PROTEIN ARTP"/>
    <property type="match status" value="1"/>
</dbReference>
<dbReference type="Gene3D" id="3.40.190.10">
    <property type="entry name" value="Periplasmic binding protein-like II"/>
    <property type="match status" value="2"/>
</dbReference>
<dbReference type="STRING" id="381764.Fnod_0312"/>
<dbReference type="OrthoDB" id="9768183at2"/>
<dbReference type="HOGENOM" id="CLU_1174298_0_0_0"/>
<evidence type="ECO:0000313" key="4">
    <source>
        <dbReference type="Proteomes" id="UP000002415"/>
    </source>
</evidence>
<keyword evidence="4" id="KW-1185">Reference proteome</keyword>
<dbReference type="RefSeq" id="WP_011993499.1">
    <property type="nucleotide sequence ID" value="NC_009718.1"/>
</dbReference>
<dbReference type="EMBL" id="CP000771">
    <property type="protein sequence ID" value="ABS60177.1"/>
    <property type="molecule type" value="Genomic_DNA"/>
</dbReference>
<feature type="domain" description="Solute-binding protein family 3/N-terminal" evidence="2">
    <location>
        <begin position="21"/>
        <end position="236"/>
    </location>
</feature>
<dbReference type="Pfam" id="PF00497">
    <property type="entry name" value="SBP_bac_3"/>
    <property type="match status" value="1"/>
</dbReference>
<dbReference type="AlphaFoldDB" id="A7HJU4"/>
<accession>A7HJU4</accession>
<evidence type="ECO:0000259" key="2">
    <source>
        <dbReference type="SMART" id="SM00062"/>
    </source>
</evidence>
<dbReference type="PANTHER" id="PTHR35936">
    <property type="entry name" value="MEMBRANE-BOUND LYTIC MUREIN TRANSGLYCOSYLASE F"/>
    <property type="match status" value="1"/>
</dbReference>
<reference evidence="3 4" key="1">
    <citation type="submission" date="2007-07" db="EMBL/GenBank/DDBJ databases">
        <title>Complete sequence of Fervidobacterium nodosum Rt17-B1.</title>
        <authorList>
            <consortium name="US DOE Joint Genome Institute"/>
            <person name="Copeland A."/>
            <person name="Lucas S."/>
            <person name="Lapidus A."/>
            <person name="Barry K."/>
            <person name="Glavina del Rio T."/>
            <person name="Dalin E."/>
            <person name="Tice H."/>
            <person name="Pitluck S."/>
            <person name="Saunders E."/>
            <person name="Brettin T."/>
            <person name="Bruce D."/>
            <person name="Detter J.C."/>
            <person name="Han C."/>
            <person name="Schmutz J."/>
            <person name="Larimer F."/>
            <person name="Land M."/>
            <person name="Hauser L."/>
            <person name="Kyrpides N."/>
            <person name="Mikhailova N."/>
            <person name="Nelson K."/>
            <person name="Gogarten J.P."/>
            <person name="Noll K."/>
            <person name="Richardson P."/>
        </authorList>
    </citation>
    <scope>NUCLEOTIDE SEQUENCE [LARGE SCALE GENOMIC DNA]</scope>
    <source>
        <strain evidence="4">ATCC 35602 / DSM 5306 / Rt17-B1</strain>
    </source>
</reference>
<proteinExistence type="predicted"/>
<name>A7HJU4_FERNB</name>
<dbReference type="eggNOG" id="COG0834">
    <property type="taxonomic scope" value="Bacteria"/>
</dbReference>
<reference evidence="3 4" key="2">
    <citation type="journal article" date="2009" name="Proc. Natl. Acad. Sci. U.S.A.">
        <title>On the chimeric nature, thermophilic origin, and phylogenetic placement of the Thermotogales.</title>
        <authorList>
            <person name="Zhaxybayeva O."/>
            <person name="Swithers K.S."/>
            <person name="Lapierre P."/>
            <person name="Fournier G.P."/>
            <person name="Bickhart D.M."/>
            <person name="DeBoy R.T."/>
            <person name="Nelson K.E."/>
            <person name="Nesbo C.L."/>
            <person name="Doolittle W.F."/>
            <person name="Gogarten J.P."/>
            <person name="Noll K.M."/>
        </authorList>
    </citation>
    <scope>NUCLEOTIDE SEQUENCE [LARGE SCALE GENOMIC DNA]</scope>
    <source>
        <strain evidence="4">ATCC 35602 / DSM 5306 / Rt17-B1</strain>
    </source>
</reference>